<organism evidence="2 3">
    <name type="scientific">Rhododendron simsii</name>
    <name type="common">Sims's rhododendron</name>
    <dbReference type="NCBI Taxonomy" id="118357"/>
    <lineage>
        <taxon>Eukaryota</taxon>
        <taxon>Viridiplantae</taxon>
        <taxon>Streptophyta</taxon>
        <taxon>Embryophyta</taxon>
        <taxon>Tracheophyta</taxon>
        <taxon>Spermatophyta</taxon>
        <taxon>Magnoliopsida</taxon>
        <taxon>eudicotyledons</taxon>
        <taxon>Gunneridae</taxon>
        <taxon>Pentapetalae</taxon>
        <taxon>asterids</taxon>
        <taxon>Ericales</taxon>
        <taxon>Ericaceae</taxon>
        <taxon>Ericoideae</taxon>
        <taxon>Rhodoreae</taxon>
        <taxon>Rhododendron</taxon>
    </lineage>
</organism>
<feature type="compositionally biased region" description="Polar residues" evidence="1">
    <location>
        <begin position="60"/>
        <end position="69"/>
    </location>
</feature>
<gene>
    <name evidence="2" type="ORF">RHSIM_Rhsim09G0083900</name>
</gene>
<comment type="caution">
    <text evidence="2">The sequence shown here is derived from an EMBL/GenBank/DDBJ whole genome shotgun (WGS) entry which is preliminary data.</text>
</comment>
<evidence type="ECO:0000256" key="1">
    <source>
        <dbReference type="SAM" id="MobiDB-lite"/>
    </source>
</evidence>
<feature type="compositionally biased region" description="Low complexity" evidence="1">
    <location>
        <begin position="29"/>
        <end position="39"/>
    </location>
</feature>
<name>A0A834GH52_RHOSS</name>
<protein>
    <submittedName>
        <fullName evidence="2">Uncharacterized protein</fullName>
    </submittedName>
</protein>
<accession>A0A834GH52</accession>
<dbReference type="AlphaFoldDB" id="A0A834GH52"/>
<keyword evidence="3" id="KW-1185">Reference proteome</keyword>
<dbReference type="Proteomes" id="UP000626092">
    <property type="component" value="Unassembled WGS sequence"/>
</dbReference>
<evidence type="ECO:0000313" key="3">
    <source>
        <dbReference type="Proteomes" id="UP000626092"/>
    </source>
</evidence>
<feature type="compositionally biased region" description="Pro residues" evidence="1">
    <location>
        <begin position="40"/>
        <end position="56"/>
    </location>
</feature>
<feature type="region of interest" description="Disordered" evidence="1">
    <location>
        <begin position="25"/>
        <end position="115"/>
    </location>
</feature>
<proteinExistence type="predicted"/>
<sequence>MRVMEWKKNPYQVSTRYCSLQIRAINTTQKQKLNQSPNKQKPPPPSPTAPPYPNPTTPNIKLQNDNSHNGRPPPLPQLQLHSANPRNPLLERPNHHGRAVFVDENAYRVPTTPQY</sequence>
<reference evidence="2" key="1">
    <citation type="submission" date="2019-11" db="EMBL/GenBank/DDBJ databases">
        <authorList>
            <person name="Liu Y."/>
            <person name="Hou J."/>
            <person name="Li T.-Q."/>
            <person name="Guan C.-H."/>
            <person name="Wu X."/>
            <person name="Wu H.-Z."/>
            <person name="Ling F."/>
            <person name="Zhang R."/>
            <person name="Shi X.-G."/>
            <person name="Ren J.-P."/>
            <person name="Chen E.-F."/>
            <person name="Sun J.-M."/>
        </authorList>
    </citation>
    <scope>NUCLEOTIDE SEQUENCE</scope>
    <source>
        <strain evidence="2">Adult_tree_wgs_1</strain>
        <tissue evidence="2">Leaves</tissue>
    </source>
</reference>
<evidence type="ECO:0000313" key="2">
    <source>
        <dbReference type="EMBL" id="KAF7131982.1"/>
    </source>
</evidence>
<dbReference type="EMBL" id="WJXA01000009">
    <property type="protein sequence ID" value="KAF7131982.1"/>
    <property type="molecule type" value="Genomic_DNA"/>
</dbReference>
<dbReference type="OrthoDB" id="10609619at2759"/>